<comment type="caution">
    <text evidence="1">The sequence shown here is derived from an EMBL/GenBank/DDBJ whole genome shotgun (WGS) entry which is preliminary data.</text>
</comment>
<dbReference type="EMBL" id="JAVDUP010000014">
    <property type="protein sequence ID" value="MDR6904209.1"/>
    <property type="molecule type" value="Genomic_DNA"/>
</dbReference>
<sequence length="370" mass="41034">MVTLSPARYIGVAVPLRNLKLSRYVRSEFSADVLRSAIAQLEAAEIITVQPAVFKEQRTVIAPTARFRDTITEMGVSVTDILHLEGRETIELWVGSPRRHNKVEIDYEDCADADRLRAEMMAINRVLNSADIRLDDMPVGPIHIVRNFHTEQPRGIATFNRHGRLYGGFWEHLAKDRRHLLTIAGEPVVDLDFVSMFIQLAYCRVAAHPPEGDLYAIPGLRGYRKAVKSVMVSLFFRESEAKRLPTSGKESLPEGWTMERFKAAASGFHPSIAHLFDTDVGFELMAMESEILVGILLALAANGIAALPMHDGIMVGASHKEFAMVTMRKTSEMKLGRALPVAEKPILKPIQITPPYGVALGSLTVKASLL</sequence>
<accession>A0ABU1SZ35</accession>
<proteinExistence type="predicted"/>
<dbReference type="RefSeq" id="WP_310235974.1">
    <property type="nucleotide sequence ID" value="NZ_JAVDUP010000014.1"/>
</dbReference>
<dbReference type="Proteomes" id="UP001250791">
    <property type="component" value="Unassembled WGS sequence"/>
</dbReference>
<keyword evidence="2" id="KW-1185">Reference proteome</keyword>
<organism evidence="1 2">
    <name type="scientific">Rhizobium miluonense</name>
    <dbReference type="NCBI Taxonomy" id="411945"/>
    <lineage>
        <taxon>Bacteria</taxon>
        <taxon>Pseudomonadati</taxon>
        <taxon>Pseudomonadota</taxon>
        <taxon>Alphaproteobacteria</taxon>
        <taxon>Hyphomicrobiales</taxon>
        <taxon>Rhizobiaceae</taxon>
        <taxon>Rhizobium/Agrobacterium group</taxon>
        <taxon>Rhizobium</taxon>
    </lineage>
</organism>
<name>A0ABU1SZ35_9HYPH</name>
<protein>
    <submittedName>
        <fullName evidence="1">Uncharacterized protein</fullName>
    </submittedName>
</protein>
<evidence type="ECO:0000313" key="2">
    <source>
        <dbReference type="Proteomes" id="UP001250791"/>
    </source>
</evidence>
<reference evidence="1 2" key="1">
    <citation type="submission" date="2023-07" db="EMBL/GenBank/DDBJ databases">
        <title>Sorghum-associated microbial communities from plants grown in Nebraska, USA.</title>
        <authorList>
            <person name="Schachtman D."/>
        </authorList>
    </citation>
    <scope>NUCLEOTIDE SEQUENCE [LARGE SCALE GENOMIC DNA]</scope>
    <source>
        <strain evidence="1 2">3199</strain>
    </source>
</reference>
<gene>
    <name evidence="1" type="ORF">J2W52_005843</name>
</gene>
<evidence type="ECO:0000313" key="1">
    <source>
        <dbReference type="EMBL" id="MDR6904209.1"/>
    </source>
</evidence>